<gene>
    <name evidence="1" type="ORF">TNIN_430161</name>
</gene>
<dbReference type="EMBL" id="BMAV01013803">
    <property type="protein sequence ID" value="GFY61701.1"/>
    <property type="molecule type" value="Genomic_DNA"/>
</dbReference>
<proteinExistence type="predicted"/>
<accession>A0A8X7CCI8</accession>
<comment type="caution">
    <text evidence="1">The sequence shown here is derived from an EMBL/GenBank/DDBJ whole genome shotgun (WGS) entry which is preliminary data.</text>
</comment>
<dbReference type="Gene3D" id="3.30.710.10">
    <property type="entry name" value="Potassium Channel Kv1.1, Chain A"/>
    <property type="match status" value="1"/>
</dbReference>
<evidence type="ECO:0008006" key="3">
    <source>
        <dbReference type="Google" id="ProtNLM"/>
    </source>
</evidence>
<evidence type="ECO:0000313" key="1">
    <source>
        <dbReference type="EMBL" id="GFY61701.1"/>
    </source>
</evidence>
<dbReference type="OrthoDB" id="6361037at2759"/>
<dbReference type="InterPro" id="IPR011333">
    <property type="entry name" value="SKP1/BTB/POZ_sf"/>
</dbReference>
<name>A0A8X7CCI8_9ARAC</name>
<keyword evidence="2" id="KW-1185">Reference proteome</keyword>
<dbReference type="AlphaFoldDB" id="A0A8X7CCI8"/>
<protein>
    <recommendedName>
        <fullName evidence="3">BTB domain-containing protein</fullName>
    </recommendedName>
</protein>
<organism evidence="1 2">
    <name type="scientific">Trichonephila inaurata madagascariensis</name>
    <dbReference type="NCBI Taxonomy" id="2747483"/>
    <lineage>
        <taxon>Eukaryota</taxon>
        <taxon>Metazoa</taxon>
        <taxon>Ecdysozoa</taxon>
        <taxon>Arthropoda</taxon>
        <taxon>Chelicerata</taxon>
        <taxon>Arachnida</taxon>
        <taxon>Araneae</taxon>
        <taxon>Araneomorphae</taxon>
        <taxon>Entelegynae</taxon>
        <taxon>Araneoidea</taxon>
        <taxon>Nephilidae</taxon>
        <taxon>Trichonephila</taxon>
        <taxon>Trichonephila inaurata</taxon>
    </lineage>
</organism>
<reference evidence="1" key="1">
    <citation type="submission" date="2020-08" db="EMBL/GenBank/DDBJ databases">
        <title>Multicomponent nature underlies the extraordinary mechanical properties of spider dragline silk.</title>
        <authorList>
            <person name="Kono N."/>
            <person name="Nakamura H."/>
            <person name="Mori M."/>
            <person name="Yoshida Y."/>
            <person name="Ohtoshi R."/>
            <person name="Malay A.D."/>
            <person name="Moran D.A.P."/>
            <person name="Tomita M."/>
            <person name="Numata K."/>
            <person name="Arakawa K."/>
        </authorList>
    </citation>
    <scope>NUCLEOTIDE SEQUENCE</scope>
</reference>
<sequence length="171" mass="19682">MEIEMKLTLCRSDIICDERGLFVWRESLNSELSVVCGCKDKPYIPDFIEIHRNCIIGDILLTDDLASDLLFAAHHYQLGQLKKVCGNHLKHNLNVNNVIGIISIGDLIDPGLKEFGLKFLSFKCKISEMEQTKEWKILEKYRQEFALEILTAVENLRKKDLQEMSKKLALT</sequence>
<dbReference type="Proteomes" id="UP000886998">
    <property type="component" value="Unassembled WGS sequence"/>
</dbReference>
<evidence type="ECO:0000313" key="2">
    <source>
        <dbReference type="Proteomes" id="UP000886998"/>
    </source>
</evidence>